<dbReference type="Proteomes" id="UP001147752">
    <property type="component" value="Unassembled WGS sequence"/>
</dbReference>
<comment type="similarity">
    <text evidence="1">Belongs to the ATP-dependent AMP-binding enzyme family.</text>
</comment>
<comment type="caution">
    <text evidence="4">The sequence shown here is derived from an EMBL/GenBank/DDBJ whole genome shotgun (WGS) entry which is preliminary data.</text>
</comment>
<dbReference type="Gene3D" id="3.30.300.30">
    <property type="match status" value="1"/>
</dbReference>
<evidence type="ECO:0000313" key="4">
    <source>
        <dbReference type="EMBL" id="KAJ5360228.1"/>
    </source>
</evidence>
<dbReference type="AlphaFoldDB" id="A0A9W9RH80"/>
<dbReference type="RefSeq" id="XP_056575714.1">
    <property type="nucleotide sequence ID" value="XM_056727142.1"/>
</dbReference>
<name>A0A9W9RH80_9EURO</name>
<dbReference type="Pfam" id="PF13193">
    <property type="entry name" value="AMP-binding_C"/>
    <property type="match status" value="1"/>
</dbReference>
<accession>A0A9W9RH80</accession>
<dbReference type="InterPro" id="IPR045851">
    <property type="entry name" value="AMP-bd_C_sf"/>
</dbReference>
<dbReference type="PANTHER" id="PTHR24096:SF149">
    <property type="entry name" value="AMP-BINDING DOMAIN-CONTAINING PROTEIN-RELATED"/>
    <property type="match status" value="1"/>
</dbReference>
<reference evidence="4" key="2">
    <citation type="journal article" date="2023" name="IMA Fungus">
        <title>Comparative genomic study of the Penicillium genus elucidates a diverse pangenome and 15 lateral gene transfer events.</title>
        <authorList>
            <person name="Petersen C."/>
            <person name="Sorensen T."/>
            <person name="Nielsen M.R."/>
            <person name="Sondergaard T.E."/>
            <person name="Sorensen J.L."/>
            <person name="Fitzpatrick D.A."/>
            <person name="Frisvad J.C."/>
            <person name="Nielsen K.L."/>
        </authorList>
    </citation>
    <scope>NUCLEOTIDE SEQUENCE</scope>
    <source>
        <strain evidence="4">IBT 3081</strain>
    </source>
</reference>
<proteinExistence type="inferred from homology"/>
<sequence>MDSDGFLWFQDRQKEIIKYKGNMVAPAELENLLSAHPDVLEAAVCGYFDESQQTDIPVGYVKLRDSVAIIDRARLLGEIKKIVDDSVSSPKKLRGGLFYLAELPKNATGKTMRGLLPARLESDKKRWSKL</sequence>
<feature type="domain" description="AMP-binding enzyme C-terminal" evidence="3">
    <location>
        <begin position="28"/>
        <end position="110"/>
    </location>
</feature>
<dbReference type="PANTHER" id="PTHR24096">
    <property type="entry name" value="LONG-CHAIN-FATTY-ACID--COA LIGASE"/>
    <property type="match status" value="1"/>
</dbReference>
<reference evidence="4" key="1">
    <citation type="submission" date="2022-12" db="EMBL/GenBank/DDBJ databases">
        <authorList>
            <person name="Petersen C."/>
        </authorList>
    </citation>
    <scope>NUCLEOTIDE SEQUENCE</scope>
    <source>
        <strain evidence="4">IBT 3081</strain>
    </source>
</reference>
<dbReference type="GO" id="GO:0016405">
    <property type="term" value="F:CoA-ligase activity"/>
    <property type="evidence" value="ECO:0007669"/>
    <property type="project" value="TreeGrafter"/>
</dbReference>
<dbReference type="EMBL" id="JAPZBT010000004">
    <property type="protein sequence ID" value="KAJ5360228.1"/>
    <property type="molecule type" value="Genomic_DNA"/>
</dbReference>
<dbReference type="GeneID" id="81466325"/>
<dbReference type="InterPro" id="IPR025110">
    <property type="entry name" value="AMP-bd_C"/>
</dbReference>
<evidence type="ECO:0000256" key="1">
    <source>
        <dbReference type="ARBA" id="ARBA00006432"/>
    </source>
</evidence>
<evidence type="ECO:0000256" key="2">
    <source>
        <dbReference type="ARBA" id="ARBA00022598"/>
    </source>
</evidence>
<gene>
    <name evidence="4" type="ORF">N7517_009419</name>
</gene>
<evidence type="ECO:0000313" key="5">
    <source>
        <dbReference type="Proteomes" id="UP001147752"/>
    </source>
</evidence>
<keyword evidence="5" id="KW-1185">Reference proteome</keyword>
<keyword evidence="2 4" id="KW-0436">Ligase</keyword>
<evidence type="ECO:0000259" key="3">
    <source>
        <dbReference type="Pfam" id="PF13193"/>
    </source>
</evidence>
<protein>
    <submittedName>
        <fullName evidence="4">Acyl-CoA synthetases/AMP-acid ligases II</fullName>
    </submittedName>
</protein>
<dbReference type="OrthoDB" id="1898221at2759"/>
<dbReference type="SUPFAM" id="SSF56801">
    <property type="entry name" value="Acetyl-CoA synthetase-like"/>
    <property type="match status" value="1"/>
</dbReference>
<organism evidence="4 5">
    <name type="scientific">Penicillium concentricum</name>
    <dbReference type="NCBI Taxonomy" id="293559"/>
    <lineage>
        <taxon>Eukaryota</taxon>
        <taxon>Fungi</taxon>
        <taxon>Dikarya</taxon>
        <taxon>Ascomycota</taxon>
        <taxon>Pezizomycotina</taxon>
        <taxon>Eurotiomycetes</taxon>
        <taxon>Eurotiomycetidae</taxon>
        <taxon>Eurotiales</taxon>
        <taxon>Aspergillaceae</taxon>
        <taxon>Penicillium</taxon>
    </lineage>
</organism>